<feature type="compositionally biased region" description="Basic and acidic residues" evidence="5">
    <location>
        <begin position="88"/>
        <end position="99"/>
    </location>
</feature>
<dbReference type="PROSITE" id="PS01036">
    <property type="entry name" value="HSP70_3"/>
    <property type="match status" value="1"/>
</dbReference>
<dbReference type="Gene3D" id="3.90.640.10">
    <property type="entry name" value="Actin, Chain A, domain 4"/>
    <property type="match status" value="1"/>
</dbReference>
<proteinExistence type="inferred from homology"/>
<dbReference type="InterPro" id="IPR018181">
    <property type="entry name" value="Heat_shock_70_CS"/>
</dbReference>
<organism evidence="6 7">
    <name type="scientific">Orchesella dallaii</name>
    <dbReference type="NCBI Taxonomy" id="48710"/>
    <lineage>
        <taxon>Eukaryota</taxon>
        <taxon>Metazoa</taxon>
        <taxon>Ecdysozoa</taxon>
        <taxon>Arthropoda</taxon>
        <taxon>Hexapoda</taxon>
        <taxon>Collembola</taxon>
        <taxon>Entomobryomorpha</taxon>
        <taxon>Entomobryoidea</taxon>
        <taxon>Orchesellidae</taxon>
        <taxon>Orchesellinae</taxon>
        <taxon>Orchesella</taxon>
    </lineage>
</organism>
<keyword evidence="3 4" id="KW-0067">ATP-binding</keyword>
<evidence type="ECO:0000256" key="3">
    <source>
        <dbReference type="ARBA" id="ARBA00022840"/>
    </source>
</evidence>
<protein>
    <submittedName>
        <fullName evidence="6">Uncharacterized protein</fullName>
    </submittedName>
</protein>
<dbReference type="PRINTS" id="PR00301">
    <property type="entry name" value="HEATSHOCK70"/>
</dbReference>
<evidence type="ECO:0000256" key="2">
    <source>
        <dbReference type="ARBA" id="ARBA00022741"/>
    </source>
</evidence>
<evidence type="ECO:0000313" key="6">
    <source>
        <dbReference type="EMBL" id="CAL8092479.1"/>
    </source>
</evidence>
<feature type="region of interest" description="Disordered" evidence="5">
    <location>
        <begin position="77"/>
        <end position="104"/>
    </location>
</feature>
<keyword evidence="7" id="KW-1185">Reference proteome</keyword>
<accession>A0ABP1Q8V6</accession>
<name>A0ABP1Q8V6_9HEXA</name>
<comment type="caution">
    <text evidence="6">The sequence shown here is derived from an EMBL/GenBank/DDBJ whole genome shotgun (WGS) entry which is preliminary data.</text>
</comment>
<dbReference type="EMBL" id="CAXLJM020000025">
    <property type="protein sequence ID" value="CAL8092479.1"/>
    <property type="molecule type" value="Genomic_DNA"/>
</dbReference>
<evidence type="ECO:0000313" key="7">
    <source>
        <dbReference type="Proteomes" id="UP001642540"/>
    </source>
</evidence>
<evidence type="ECO:0000256" key="5">
    <source>
        <dbReference type="SAM" id="MobiDB-lite"/>
    </source>
</evidence>
<dbReference type="SUPFAM" id="SSF100920">
    <property type="entry name" value="Heat shock protein 70kD (HSP70), peptide-binding domain"/>
    <property type="match status" value="1"/>
</dbReference>
<evidence type="ECO:0000256" key="4">
    <source>
        <dbReference type="RuleBase" id="RU003322"/>
    </source>
</evidence>
<sequence length="642" mass="71682">MAEDNDTITESHKIYWNLMTQGLEKNDVSTSTQFMALHEQAKEQAFRILQEQSPSESDIESSLERLDLNIKDSFEELKGSTSTSSSLKSDKDDEIKSEEKNEEELAAEEISIGIDLGTTYCCVAAYHKGKVIIIPNQKVDGSVTTPSYVCFKQDGTISVGKPAKQNAFKHAATTVYDAKRIIGRRMDDPVLEMDMHYWPFSVVEHQGVPKIDIRGRLYHPEEISAKLLREMRDVAERYFKLKEGSIKKAVITVPAYFTDGQRQATVDAGALAGLEVLTILNEPTAAAIAYSFERLDHSAKKVLVFDMGGGTFDVAIVEMKQDEIEVLGVDGDTHLGGEDFDKNIMKYCAHVFESEKGINLFEGKDSPDRTKQELVKRTLRRLQTVCEMQKKDLSACRATEVILDALVNGEDISVEIRRAKFEELNEKLFEKAIAIVDRALKSVGMPKEAIDDIVLVGGSSRIPKVQRLLTDYFNGKQLNVSINMDEAVAYGAAVQAAMLTGKVDQQFKLKIQDVTPMSLGIEVGSKRFDVIIPKNTRLPAKVTKDYVTSVDFQPEVSINIYEGERAVVENNRLLGHFVLKGIPPKEAGQEVMGVTMRINTMGILQVEAMSKTTRSKNSIVVTENKSRMSKETINNLLLEENW</sequence>
<dbReference type="Gene3D" id="3.30.420.40">
    <property type="match status" value="2"/>
</dbReference>
<gene>
    <name evidence="6" type="ORF">ODALV1_LOCUS8232</name>
</gene>
<dbReference type="PROSITE" id="PS00297">
    <property type="entry name" value="HSP70_1"/>
    <property type="match status" value="1"/>
</dbReference>
<dbReference type="InterPro" id="IPR029047">
    <property type="entry name" value="HSP70_peptide-bd_sf"/>
</dbReference>
<dbReference type="CDD" id="cd24028">
    <property type="entry name" value="ASKHA_NBD_HSP70_HSPA1-like"/>
    <property type="match status" value="1"/>
</dbReference>
<dbReference type="InterPro" id="IPR043129">
    <property type="entry name" value="ATPase_NBD"/>
</dbReference>
<dbReference type="Gene3D" id="2.60.34.10">
    <property type="entry name" value="Substrate Binding Domain Of DNAk, Chain A, domain 1"/>
    <property type="match status" value="1"/>
</dbReference>
<dbReference type="Pfam" id="PF00012">
    <property type="entry name" value="HSP70"/>
    <property type="match status" value="1"/>
</dbReference>
<dbReference type="InterPro" id="IPR013126">
    <property type="entry name" value="Hsp_70_fam"/>
</dbReference>
<evidence type="ECO:0000256" key="1">
    <source>
        <dbReference type="ARBA" id="ARBA00007381"/>
    </source>
</evidence>
<dbReference type="PANTHER" id="PTHR19375">
    <property type="entry name" value="HEAT SHOCK PROTEIN 70KDA"/>
    <property type="match status" value="1"/>
</dbReference>
<comment type="similarity">
    <text evidence="1 4">Belongs to the heat shock protein 70 family.</text>
</comment>
<dbReference type="SUPFAM" id="SSF53067">
    <property type="entry name" value="Actin-like ATPase domain"/>
    <property type="match status" value="2"/>
</dbReference>
<dbReference type="Proteomes" id="UP001642540">
    <property type="component" value="Unassembled WGS sequence"/>
</dbReference>
<reference evidence="6 7" key="1">
    <citation type="submission" date="2024-08" db="EMBL/GenBank/DDBJ databases">
        <authorList>
            <person name="Cucini C."/>
            <person name="Frati F."/>
        </authorList>
    </citation>
    <scope>NUCLEOTIDE SEQUENCE [LARGE SCALE GENOMIC DNA]</scope>
</reference>
<keyword evidence="2 4" id="KW-0547">Nucleotide-binding</keyword>